<dbReference type="PROSITE" id="PS51257">
    <property type="entry name" value="PROKAR_LIPOPROTEIN"/>
    <property type="match status" value="1"/>
</dbReference>
<feature type="signal peptide" evidence="1">
    <location>
        <begin position="1"/>
        <end position="23"/>
    </location>
</feature>
<gene>
    <name evidence="2" type="ORF">NW209_00260</name>
</gene>
<feature type="chain" id="PRO_5043733800" evidence="1">
    <location>
        <begin position="24"/>
        <end position="388"/>
    </location>
</feature>
<dbReference type="RefSeq" id="WP_258335097.1">
    <property type="nucleotide sequence ID" value="NZ_CAUBSI010000001.1"/>
</dbReference>
<evidence type="ECO:0000313" key="2">
    <source>
        <dbReference type="EMBL" id="MCR8872467.1"/>
    </source>
</evidence>
<protein>
    <submittedName>
        <fullName evidence="2">DUF4925 domain-containing protein</fullName>
    </submittedName>
</protein>
<dbReference type="AlphaFoldDB" id="A0AAW5N398"/>
<sequence>MKKRVLFCLVAGLACGGFFTSCSDDDDPTNDEIVVCPVGQTTYTDASGLVLTYSGQPVLGKQVVFAPDANDGSKATLTISGVLDLSSLTGMMAGRQDASAIGVPGVIPGQVTTTIPVDLTVSGDEVSFEGTTDQDGCTIAYEGSASEGGLTLNLNVTMPANDLTGATWTISGEAPIHFVWESDKQISIVPGMLDMPIGDIINLALSFPLLGEQTVNGALTQVFHSVTFGTDGNITAEYKKNMTDAEWATSPLNVAQYTANSGSLRLFLNPSMIIANIQNAGLSRSTTTDIVTNLMPVLLQYLATGIPMTYVQEGTNLSVYLETETALQFVEALAPIFQDEAFVAQIMQMIASNPSLGQLSNMITPVLQQLPEVIAATTNMEVGVNFQK</sequence>
<evidence type="ECO:0000256" key="1">
    <source>
        <dbReference type="SAM" id="SignalP"/>
    </source>
</evidence>
<keyword evidence="1" id="KW-0732">Signal</keyword>
<proteinExistence type="predicted"/>
<name>A0AAW5N398_9BACT</name>
<dbReference type="Proteomes" id="UP001204579">
    <property type="component" value="Unassembled WGS sequence"/>
</dbReference>
<evidence type="ECO:0000313" key="3">
    <source>
        <dbReference type="Proteomes" id="UP001204579"/>
    </source>
</evidence>
<comment type="caution">
    <text evidence="2">The sequence shown here is derived from an EMBL/GenBank/DDBJ whole genome shotgun (WGS) entry which is preliminary data.</text>
</comment>
<accession>A0AAW5N398</accession>
<dbReference type="EMBL" id="JANRHJ010000001">
    <property type="protein sequence ID" value="MCR8872467.1"/>
    <property type="molecule type" value="Genomic_DNA"/>
</dbReference>
<keyword evidence="3" id="KW-1185">Reference proteome</keyword>
<reference evidence="2 3" key="1">
    <citation type="submission" date="2022-08" db="EMBL/GenBank/DDBJ databases">
        <authorList>
            <person name="Zeman M."/>
            <person name="Kubasova T."/>
        </authorList>
    </citation>
    <scope>NUCLEOTIDE SEQUENCE [LARGE SCALE GENOMIC DNA]</scope>
    <source>
        <strain evidence="2 3">ET62</strain>
    </source>
</reference>
<organism evidence="2 3">
    <name type="scientific">Phocaeicola barnesiae</name>
    <dbReference type="NCBI Taxonomy" id="376804"/>
    <lineage>
        <taxon>Bacteria</taxon>
        <taxon>Pseudomonadati</taxon>
        <taxon>Bacteroidota</taxon>
        <taxon>Bacteroidia</taxon>
        <taxon>Bacteroidales</taxon>
        <taxon>Bacteroidaceae</taxon>
        <taxon>Phocaeicola</taxon>
    </lineage>
</organism>